<dbReference type="NCBIfam" id="TIGR00084">
    <property type="entry name" value="ruvA"/>
    <property type="match status" value="1"/>
</dbReference>
<keyword evidence="5 6" id="KW-0234">DNA repair</keyword>
<dbReference type="InterPro" id="IPR000085">
    <property type="entry name" value="RuvA"/>
</dbReference>
<dbReference type="GO" id="GO:0005737">
    <property type="term" value="C:cytoplasm"/>
    <property type="evidence" value="ECO:0007669"/>
    <property type="project" value="UniProtKB-SubCell"/>
</dbReference>
<keyword evidence="4 6" id="KW-0233">DNA recombination</keyword>
<dbReference type="AlphaFoldDB" id="A0A532V5Q5"/>
<feature type="domain" description="Helix-hairpin-helix DNA-binding motif class 1" evidence="7">
    <location>
        <begin position="73"/>
        <end position="92"/>
    </location>
</feature>
<comment type="subcellular location">
    <subcellularLocation>
        <location evidence="6">Cytoplasm</location>
    </subcellularLocation>
</comment>
<dbReference type="Proteomes" id="UP000319619">
    <property type="component" value="Unassembled WGS sequence"/>
</dbReference>
<dbReference type="GO" id="GO:0048476">
    <property type="term" value="C:Holliday junction resolvase complex"/>
    <property type="evidence" value="ECO:0007669"/>
    <property type="project" value="UniProtKB-UniRule"/>
</dbReference>
<keyword evidence="1 6" id="KW-0963">Cytoplasm</keyword>
<sequence>MYDYLRGRIVDSAPGRIVLEVNGIGYYLNTADQPGESFGVIGKEVQVWTHLHLREDSQTLFGFPRKRQRELFRYLIKVNGVGPRLAIQILSGIQPEELIQVMADEDWKRLTLIPGIGPKTARRLLIQLKEKLTDQELLFSPTEKMPTDPVLSQAFNALQNLGIPPESIRKVLKDQSPTESLEEIVKKALSKLAP</sequence>
<evidence type="ECO:0000256" key="3">
    <source>
        <dbReference type="ARBA" id="ARBA00023125"/>
    </source>
</evidence>
<comment type="domain">
    <text evidence="6">Has three domains with a flexible linker between the domains II and III and assumes an 'L' shape. Domain III is highly mobile and contacts RuvB.</text>
</comment>
<dbReference type="InterPro" id="IPR012340">
    <property type="entry name" value="NA-bd_OB-fold"/>
</dbReference>
<evidence type="ECO:0000259" key="7">
    <source>
        <dbReference type="SMART" id="SM00278"/>
    </source>
</evidence>
<comment type="subunit">
    <text evidence="6">Homotetramer. Forms an RuvA(8)-RuvB(12)-Holliday junction (HJ) complex. HJ DNA is sandwiched between 2 RuvA tetramers; dsDNA enters through RuvA and exits via RuvB. An RuvB hexamer assembles on each DNA strand where it exits the tetramer. Each RuvB hexamer is contacted by two RuvA subunits (via domain III) on 2 adjacent RuvB subunits; this complex drives branch migration. In the full resolvosome a probable DNA-RuvA(4)-RuvB(12)-RuvC(2) complex forms which resolves the HJ.</text>
</comment>
<organism evidence="8 9">
    <name type="scientific">candidate division LCP-89 bacterium B3_LCP</name>
    <dbReference type="NCBI Taxonomy" id="2012998"/>
    <lineage>
        <taxon>Bacteria</taxon>
        <taxon>Pseudomonadati</taxon>
        <taxon>Bacteria division LCP-89</taxon>
    </lineage>
</organism>
<dbReference type="InterPro" id="IPR003583">
    <property type="entry name" value="Hlx-hairpin-Hlx_DNA-bd_motif"/>
</dbReference>
<dbReference type="EMBL" id="NJBN01000001">
    <property type="protein sequence ID" value="TKJ42519.1"/>
    <property type="molecule type" value="Genomic_DNA"/>
</dbReference>
<feature type="region of interest" description="Domain I" evidence="6">
    <location>
        <begin position="1"/>
        <end position="64"/>
    </location>
</feature>
<gene>
    <name evidence="6 8" type="primary">ruvA</name>
    <name evidence="8" type="ORF">CEE37_02195</name>
</gene>
<comment type="caution">
    <text evidence="6">Lacks conserved residue(s) required for the propagation of feature annotation.</text>
</comment>
<keyword evidence="3 6" id="KW-0238">DNA-binding</keyword>
<proteinExistence type="inferred from homology"/>
<dbReference type="SUPFAM" id="SSF47781">
    <property type="entry name" value="RuvA domain 2-like"/>
    <property type="match status" value="1"/>
</dbReference>
<feature type="domain" description="Helix-hairpin-helix DNA-binding motif class 1" evidence="7">
    <location>
        <begin position="108"/>
        <end position="127"/>
    </location>
</feature>
<dbReference type="InterPro" id="IPR010994">
    <property type="entry name" value="RuvA_2-like"/>
</dbReference>
<dbReference type="CDD" id="cd14332">
    <property type="entry name" value="UBA_RuvA_C"/>
    <property type="match status" value="1"/>
</dbReference>
<dbReference type="GO" id="GO:0006281">
    <property type="term" value="P:DNA repair"/>
    <property type="evidence" value="ECO:0007669"/>
    <property type="project" value="UniProtKB-UniRule"/>
</dbReference>
<dbReference type="InterPro" id="IPR013849">
    <property type="entry name" value="DNA_helicase_Holl-junc_RuvA_I"/>
</dbReference>
<dbReference type="Pfam" id="PF01330">
    <property type="entry name" value="RuvA_N"/>
    <property type="match status" value="1"/>
</dbReference>
<evidence type="ECO:0000256" key="1">
    <source>
        <dbReference type="ARBA" id="ARBA00022490"/>
    </source>
</evidence>
<dbReference type="InterPro" id="IPR011114">
    <property type="entry name" value="RuvA_C"/>
</dbReference>
<dbReference type="SUPFAM" id="SSF50249">
    <property type="entry name" value="Nucleic acid-binding proteins"/>
    <property type="match status" value="1"/>
</dbReference>
<dbReference type="GO" id="GO:0009379">
    <property type="term" value="C:Holliday junction helicase complex"/>
    <property type="evidence" value="ECO:0007669"/>
    <property type="project" value="InterPro"/>
</dbReference>
<dbReference type="SMART" id="SM00278">
    <property type="entry name" value="HhH1"/>
    <property type="match status" value="2"/>
</dbReference>
<name>A0A532V5Q5_UNCL8</name>
<comment type="function">
    <text evidence="6">The RuvA-RuvB-RuvC complex processes Holliday junction (HJ) DNA during genetic recombination and DNA repair, while the RuvA-RuvB complex plays an important role in the rescue of blocked DNA replication forks via replication fork reversal (RFR). RuvA specifically binds to HJ cruciform DNA, conferring on it an open structure. The RuvB hexamer acts as an ATP-dependent pump, pulling dsDNA into and through the RuvAB complex. HJ branch migration allows RuvC to scan DNA until it finds its consensus sequence, where it cleaves and resolves the cruciform DNA.</text>
</comment>
<protein>
    <recommendedName>
        <fullName evidence="6">Holliday junction branch migration complex subunit RuvA</fullName>
    </recommendedName>
</protein>
<dbReference type="Pfam" id="PF07499">
    <property type="entry name" value="RuvA_C"/>
    <property type="match status" value="1"/>
</dbReference>
<reference evidence="8 9" key="1">
    <citation type="submission" date="2017-06" db="EMBL/GenBank/DDBJ databases">
        <title>Novel microbial phyla capable of carbon fixation and sulfur reduction in deep-sea sediments.</title>
        <authorList>
            <person name="Huang J."/>
            <person name="Baker B."/>
            <person name="Wang Y."/>
        </authorList>
    </citation>
    <scope>NUCLEOTIDE SEQUENCE [LARGE SCALE GENOMIC DNA]</scope>
    <source>
        <strain evidence="8">B3_LCP</strain>
    </source>
</reference>
<dbReference type="GO" id="GO:0000400">
    <property type="term" value="F:four-way junction DNA binding"/>
    <property type="evidence" value="ECO:0007669"/>
    <property type="project" value="UniProtKB-UniRule"/>
</dbReference>
<feature type="region of interest" description="Domain III" evidence="6">
    <location>
        <begin position="151"/>
        <end position="194"/>
    </location>
</feature>
<dbReference type="HAMAP" id="MF_00031">
    <property type="entry name" value="DNA_HJ_migration_RuvA"/>
    <property type="match status" value="1"/>
</dbReference>
<evidence type="ECO:0000256" key="4">
    <source>
        <dbReference type="ARBA" id="ARBA00023172"/>
    </source>
</evidence>
<evidence type="ECO:0000313" key="8">
    <source>
        <dbReference type="EMBL" id="TKJ42519.1"/>
    </source>
</evidence>
<accession>A0A532V5Q5</accession>
<evidence type="ECO:0000256" key="6">
    <source>
        <dbReference type="HAMAP-Rule" id="MF_00031"/>
    </source>
</evidence>
<evidence type="ECO:0000256" key="2">
    <source>
        <dbReference type="ARBA" id="ARBA00022763"/>
    </source>
</evidence>
<dbReference type="GO" id="GO:0006310">
    <property type="term" value="P:DNA recombination"/>
    <property type="evidence" value="ECO:0007669"/>
    <property type="project" value="UniProtKB-UniRule"/>
</dbReference>
<comment type="similarity">
    <text evidence="6">Belongs to the RuvA family.</text>
</comment>
<evidence type="ECO:0000313" key="9">
    <source>
        <dbReference type="Proteomes" id="UP000319619"/>
    </source>
</evidence>
<keyword evidence="2 6" id="KW-0227">DNA damage</keyword>
<comment type="caution">
    <text evidence="8">The sequence shown here is derived from an EMBL/GenBank/DDBJ whole genome shotgun (WGS) entry which is preliminary data.</text>
</comment>
<dbReference type="Gene3D" id="2.40.50.140">
    <property type="entry name" value="Nucleic acid-binding proteins"/>
    <property type="match status" value="1"/>
</dbReference>
<dbReference type="GO" id="GO:0005524">
    <property type="term" value="F:ATP binding"/>
    <property type="evidence" value="ECO:0007669"/>
    <property type="project" value="InterPro"/>
</dbReference>
<dbReference type="Gene3D" id="1.10.150.20">
    <property type="entry name" value="5' to 3' exonuclease, C-terminal subdomain"/>
    <property type="match status" value="1"/>
</dbReference>
<dbReference type="GO" id="GO:0009378">
    <property type="term" value="F:four-way junction helicase activity"/>
    <property type="evidence" value="ECO:0007669"/>
    <property type="project" value="InterPro"/>
</dbReference>
<dbReference type="Pfam" id="PF14520">
    <property type="entry name" value="HHH_5"/>
    <property type="match status" value="1"/>
</dbReference>
<evidence type="ECO:0000256" key="5">
    <source>
        <dbReference type="ARBA" id="ARBA00023204"/>
    </source>
</evidence>